<feature type="compositionally biased region" description="Polar residues" evidence="1">
    <location>
        <begin position="149"/>
        <end position="160"/>
    </location>
</feature>
<feature type="non-terminal residue" evidence="2">
    <location>
        <position position="195"/>
    </location>
</feature>
<accession>A0A1Y3BTW6</accession>
<dbReference type="AlphaFoldDB" id="A0A1Y3BTW6"/>
<dbReference type="EMBL" id="MUJZ01000145">
    <property type="protein sequence ID" value="OTF84212.1"/>
    <property type="molecule type" value="Genomic_DNA"/>
</dbReference>
<name>A0A1Y3BTW6_EURMA</name>
<sequence length="195" mass="21574">MAPNSAASNHTSCSSVNTTVDNGTTNHSAYLGNHQNHVHSHAIDRQQQQQQPMEQPAMKELNVATLLPNSWDAKELLDHWGRVQEAKLRQESPSIVANGHANGMHSNSPSVLSYGGSSSADNYHSNHPTHHANISYACQPAIVQSMDQSQFGQPYGNSLQADYRDGPSPIYSPYSNASSIWQHQQQKQLQQQHHY</sequence>
<feature type="compositionally biased region" description="Polar residues" evidence="1">
    <location>
        <begin position="1"/>
        <end position="28"/>
    </location>
</feature>
<gene>
    <name evidence="2" type="ORF">BLA29_010984</name>
</gene>
<organism evidence="2 3">
    <name type="scientific">Euroglyphus maynei</name>
    <name type="common">Mayne's house dust mite</name>
    <dbReference type="NCBI Taxonomy" id="6958"/>
    <lineage>
        <taxon>Eukaryota</taxon>
        <taxon>Metazoa</taxon>
        <taxon>Ecdysozoa</taxon>
        <taxon>Arthropoda</taxon>
        <taxon>Chelicerata</taxon>
        <taxon>Arachnida</taxon>
        <taxon>Acari</taxon>
        <taxon>Acariformes</taxon>
        <taxon>Sarcoptiformes</taxon>
        <taxon>Astigmata</taxon>
        <taxon>Psoroptidia</taxon>
        <taxon>Analgoidea</taxon>
        <taxon>Pyroglyphidae</taxon>
        <taxon>Pyroglyphinae</taxon>
        <taxon>Euroglyphus</taxon>
    </lineage>
</organism>
<reference evidence="2 3" key="1">
    <citation type="submission" date="2017-03" db="EMBL/GenBank/DDBJ databases">
        <title>Genome Survey of Euroglyphus maynei.</title>
        <authorList>
            <person name="Arlian L.G."/>
            <person name="Morgan M.S."/>
            <person name="Rider S.D."/>
        </authorList>
    </citation>
    <scope>NUCLEOTIDE SEQUENCE [LARGE SCALE GENOMIC DNA]</scope>
    <source>
        <strain evidence="2">Arlian Lab</strain>
        <tissue evidence="2">Whole body</tissue>
    </source>
</reference>
<evidence type="ECO:0000256" key="1">
    <source>
        <dbReference type="SAM" id="MobiDB-lite"/>
    </source>
</evidence>
<protein>
    <submittedName>
        <fullName evidence="2">Uncharacterized protein</fullName>
    </submittedName>
</protein>
<feature type="region of interest" description="Disordered" evidence="1">
    <location>
        <begin position="149"/>
        <end position="169"/>
    </location>
</feature>
<dbReference type="Proteomes" id="UP000194236">
    <property type="component" value="Unassembled WGS sequence"/>
</dbReference>
<keyword evidence="3" id="KW-1185">Reference proteome</keyword>
<evidence type="ECO:0000313" key="2">
    <source>
        <dbReference type="EMBL" id="OTF84212.1"/>
    </source>
</evidence>
<evidence type="ECO:0000313" key="3">
    <source>
        <dbReference type="Proteomes" id="UP000194236"/>
    </source>
</evidence>
<comment type="caution">
    <text evidence="2">The sequence shown here is derived from an EMBL/GenBank/DDBJ whole genome shotgun (WGS) entry which is preliminary data.</text>
</comment>
<dbReference type="OrthoDB" id="687730at2759"/>
<feature type="region of interest" description="Disordered" evidence="1">
    <location>
        <begin position="1"/>
        <end position="29"/>
    </location>
</feature>
<proteinExistence type="predicted"/>